<organism evidence="3 4">
    <name type="scientific">Parafilimonas terrae</name>
    <dbReference type="NCBI Taxonomy" id="1465490"/>
    <lineage>
        <taxon>Bacteria</taxon>
        <taxon>Pseudomonadati</taxon>
        <taxon>Bacteroidota</taxon>
        <taxon>Chitinophagia</taxon>
        <taxon>Chitinophagales</taxon>
        <taxon>Chitinophagaceae</taxon>
        <taxon>Parafilimonas</taxon>
    </lineage>
</organism>
<dbReference type="OrthoDB" id="663559at2"/>
<evidence type="ECO:0000313" key="3">
    <source>
        <dbReference type="EMBL" id="SFP71790.1"/>
    </source>
</evidence>
<protein>
    <submittedName>
        <fullName evidence="3">Uncharacterized protein</fullName>
    </submittedName>
</protein>
<gene>
    <name evidence="3" type="ORF">SAMN05444277_101836</name>
</gene>
<dbReference type="EMBL" id="FOXQ01000001">
    <property type="protein sequence ID" value="SFP71790.1"/>
    <property type="molecule type" value="Genomic_DNA"/>
</dbReference>
<reference evidence="3 4" key="1">
    <citation type="submission" date="2016-10" db="EMBL/GenBank/DDBJ databases">
        <authorList>
            <person name="de Groot N.N."/>
        </authorList>
    </citation>
    <scope>NUCLEOTIDE SEQUENCE [LARGE SCALE GENOMIC DNA]</scope>
    <source>
        <strain evidence="3 4">DSM 28286</strain>
    </source>
</reference>
<accession>A0A1I5SM09</accession>
<name>A0A1I5SM09_9BACT</name>
<feature type="region of interest" description="Disordered" evidence="1">
    <location>
        <begin position="233"/>
        <end position="252"/>
    </location>
</feature>
<feature type="region of interest" description="Disordered" evidence="1">
    <location>
        <begin position="181"/>
        <end position="200"/>
    </location>
</feature>
<feature type="compositionally biased region" description="Polar residues" evidence="1">
    <location>
        <begin position="287"/>
        <end position="296"/>
    </location>
</feature>
<feature type="region of interest" description="Disordered" evidence="1">
    <location>
        <begin position="276"/>
        <end position="296"/>
    </location>
</feature>
<keyword evidence="4" id="KW-1185">Reference proteome</keyword>
<dbReference type="AlphaFoldDB" id="A0A1I5SM09"/>
<feature type="compositionally biased region" description="Polar residues" evidence="1">
    <location>
        <begin position="238"/>
        <end position="252"/>
    </location>
</feature>
<dbReference type="RefSeq" id="WP_090654733.1">
    <property type="nucleotide sequence ID" value="NZ_FOXQ01000001.1"/>
</dbReference>
<proteinExistence type="predicted"/>
<keyword evidence="2" id="KW-1133">Transmembrane helix</keyword>
<evidence type="ECO:0000256" key="1">
    <source>
        <dbReference type="SAM" id="MobiDB-lite"/>
    </source>
</evidence>
<evidence type="ECO:0000313" key="4">
    <source>
        <dbReference type="Proteomes" id="UP000199031"/>
    </source>
</evidence>
<evidence type="ECO:0000256" key="2">
    <source>
        <dbReference type="SAM" id="Phobius"/>
    </source>
</evidence>
<keyword evidence="2" id="KW-0472">Membrane</keyword>
<dbReference type="STRING" id="1465490.SAMN05444277_101836"/>
<sequence>MQTINRNNYEEFFLLYVDGELDAAQQHAVENFVQQNPDLAVELEMLLHTKLTPESISFDNKEGLLRTEGHSINETNYEEFFLLYIDNELSPAKRAEVEKYVLQHPKLQDEFITLKQAVLAPEVISYGNKEDLYRTEKRRTAYLKPLYWAAAAVFIGLCGVGVWMMRPENNVQQPVAINKPAPIKQPTQNTLAEKPVTTDSIKEQVKQEPVVAEKTVTEKPEQKAIASTPVIKKKKDVTATTRPVENNIQQQQDEVAYEPPIVKRNNSNNIAQQLKEPPAEKHDVASNPAQTGNHQQNDVAALQAPAKEDNELQNGYKVYNVAYKEINTNDEDRSLRIGMLDLNKDKVKGFFKKAGRLFSKSNNNENEDGKLQVANFEIDTKKQ</sequence>
<feature type="transmembrane region" description="Helical" evidence="2">
    <location>
        <begin position="146"/>
        <end position="165"/>
    </location>
</feature>
<dbReference type="Proteomes" id="UP000199031">
    <property type="component" value="Unassembled WGS sequence"/>
</dbReference>
<keyword evidence="2" id="KW-0812">Transmembrane</keyword>